<dbReference type="PRINTS" id="PR00036">
    <property type="entry name" value="HTHLACI"/>
</dbReference>
<evidence type="ECO:0000256" key="1">
    <source>
        <dbReference type="ARBA" id="ARBA00023015"/>
    </source>
</evidence>
<organism evidence="5 6">
    <name type="scientific">Alkalicoccus urumqiensis</name>
    <name type="common">Bacillus urumqiensis</name>
    <dbReference type="NCBI Taxonomy" id="1548213"/>
    <lineage>
        <taxon>Bacteria</taxon>
        <taxon>Bacillati</taxon>
        <taxon>Bacillota</taxon>
        <taxon>Bacilli</taxon>
        <taxon>Bacillales</taxon>
        <taxon>Bacillaceae</taxon>
        <taxon>Alkalicoccus</taxon>
    </lineage>
</organism>
<dbReference type="CDD" id="cd01544">
    <property type="entry name" value="PBP1_GalR"/>
    <property type="match status" value="1"/>
</dbReference>
<dbReference type="SUPFAM" id="SSF47413">
    <property type="entry name" value="lambda repressor-like DNA-binding domains"/>
    <property type="match status" value="1"/>
</dbReference>
<evidence type="ECO:0000256" key="3">
    <source>
        <dbReference type="ARBA" id="ARBA00023163"/>
    </source>
</evidence>
<dbReference type="Pfam" id="PF00356">
    <property type="entry name" value="LacI"/>
    <property type="match status" value="1"/>
</dbReference>
<accession>A0A2P6MLZ9</accession>
<evidence type="ECO:0000256" key="2">
    <source>
        <dbReference type="ARBA" id="ARBA00023125"/>
    </source>
</evidence>
<dbReference type="Gene3D" id="3.40.50.2300">
    <property type="match status" value="2"/>
</dbReference>
<dbReference type="GO" id="GO:0003700">
    <property type="term" value="F:DNA-binding transcription factor activity"/>
    <property type="evidence" value="ECO:0007669"/>
    <property type="project" value="TreeGrafter"/>
</dbReference>
<dbReference type="EMBL" id="PVNS01000001">
    <property type="protein sequence ID" value="PRO67295.1"/>
    <property type="molecule type" value="Genomic_DNA"/>
</dbReference>
<evidence type="ECO:0000259" key="4">
    <source>
        <dbReference type="PROSITE" id="PS50932"/>
    </source>
</evidence>
<proteinExistence type="predicted"/>
<sequence>MFTLATIREVAEAANVSIATVSRILNDDQSIVVLDETRQRVVEVARKMEYQPMKRRSKKAYVKKTVRAWKIGILTWNNTEDDQEDPYFREIIEGIQAKAEELEMHVEVTLRLRRLQGEGALEQLDGIIVIGKSTAEDIEALYPHPNIVFVDQSPDKSRFDSVLADLDQASENVLQHLMQLGHKKVGFLGGREMTQYLHQRNKEAVDPRLTYFIRFMKERNLYEEALVFLGDDTIGDWSSHAGYHMMKQALAQGELPSAFFAASDPIALGAIRALNEAGYSVPHDTAIVSVDDVEFAKYVTPPLTTTKLYGGQMGRTACSLLLERMEGRDVPLQVIVPTTMIVRESCGAKAAHSD</sequence>
<keyword evidence="2" id="KW-0238">DNA-binding</keyword>
<evidence type="ECO:0000313" key="5">
    <source>
        <dbReference type="EMBL" id="PRO67295.1"/>
    </source>
</evidence>
<dbReference type="PANTHER" id="PTHR30146:SF149">
    <property type="entry name" value="HTH-TYPE TRANSCRIPTIONAL REGULATOR EBGR"/>
    <property type="match status" value="1"/>
</dbReference>
<dbReference type="PANTHER" id="PTHR30146">
    <property type="entry name" value="LACI-RELATED TRANSCRIPTIONAL REPRESSOR"/>
    <property type="match status" value="1"/>
</dbReference>
<dbReference type="PROSITE" id="PS50932">
    <property type="entry name" value="HTH_LACI_2"/>
    <property type="match status" value="1"/>
</dbReference>
<dbReference type="PROSITE" id="PS00356">
    <property type="entry name" value="HTH_LACI_1"/>
    <property type="match status" value="1"/>
</dbReference>
<dbReference type="SMART" id="SM00354">
    <property type="entry name" value="HTH_LACI"/>
    <property type="match status" value="1"/>
</dbReference>
<evidence type="ECO:0000313" key="6">
    <source>
        <dbReference type="Proteomes" id="UP000243650"/>
    </source>
</evidence>
<keyword evidence="3" id="KW-0804">Transcription</keyword>
<protein>
    <submittedName>
        <fullName evidence="5">Transcriptional regulator</fullName>
    </submittedName>
</protein>
<dbReference type="InterPro" id="IPR028082">
    <property type="entry name" value="Peripla_BP_I"/>
</dbReference>
<dbReference type="CDD" id="cd01392">
    <property type="entry name" value="HTH_LacI"/>
    <property type="match status" value="1"/>
</dbReference>
<dbReference type="AlphaFoldDB" id="A0A2P6MLZ9"/>
<dbReference type="GO" id="GO:0000976">
    <property type="term" value="F:transcription cis-regulatory region binding"/>
    <property type="evidence" value="ECO:0007669"/>
    <property type="project" value="TreeGrafter"/>
</dbReference>
<dbReference type="Gene3D" id="1.10.260.40">
    <property type="entry name" value="lambda repressor-like DNA-binding domains"/>
    <property type="match status" value="1"/>
</dbReference>
<dbReference type="InterPro" id="IPR000843">
    <property type="entry name" value="HTH_LacI"/>
</dbReference>
<comment type="caution">
    <text evidence="5">The sequence shown here is derived from an EMBL/GenBank/DDBJ whole genome shotgun (WGS) entry which is preliminary data.</text>
</comment>
<dbReference type="SUPFAM" id="SSF53822">
    <property type="entry name" value="Periplasmic binding protein-like I"/>
    <property type="match status" value="1"/>
</dbReference>
<dbReference type="InterPro" id="IPR046335">
    <property type="entry name" value="LacI/GalR-like_sensor"/>
</dbReference>
<dbReference type="OrthoDB" id="43195at2"/>
<keyword evidence="1" id="KW-0805">Transcription regulation</keyword>
<reference evidence="5 6" key="1">
    <citation type="submission" date="2018-03" db="EMBL/GenBank/DDBJ databases">
        <title>Bacillus urumqiensis sp. nov., a moderately haloalkaliphilic bacterium isolated from a salt lake.</title>
        <authorList>
            <person name="Zhao B."/>
            <person name="Liao Z."/>
        </authorList>
    </citation>
    <scope>NUCLEOTIDE SEQUENCE [LARGE SCALE GENOMIC DNA]</scope>
    <source>
        <strain evidence="5 6">BZ-SZ-XJ18</strain>
    </source>
</reference>
<feature type="domain" description="HTH lacI-type" evidence="4">
    <location>
        <begin position="5"/>
        <end position="59"/>
    </location>
</feature>
<keyword evidence="6" id="KW-1185">Reference proteome</keyword>
<gene>
    <name evidence="5" type="ORF">C6I21_01690</name>
</gene>
<name>A0A2P6MLZ9_ALKUR</name>
<dbReference type="Proteomes" id="UP000243650">
    <property type="component" value="Unassembled WGS sequence"/>
</dbReference>
<dbReference type="Pfam" id="PF13377">
    <property type="entry name" value="Peripla_BP_3"/>
    <property type="match status" value="1"/>
</dbReference>
<dbReference type="InterPro" id="IPR010982">
    <property type="entry name" value="Lambda_DNA-bd_dom_sf"/>
</dbReference>
<dbReference type="RefSeq" id="WP_105957678.1">
    <property type="nucleotide sequence ID" value="NZ_PVNS01000001.1"/>
</dbReference>